<dbReference type="EMBL" id="JARZHI010000015">
    <property type="protein sequence ID" value="MDI1431503.1"/>
    <property type="molecule type" value="Genomic_DNA"/>
</dbReference>
<protein>
    <submittedName>
        <fullName evidence="1">Uncharacterized protein</fullName>
    </submittedName>
</protein>
<dbReference type="Proteomes" id="UP001160301">
    <property type="component" value="Unassembled WGS sequence"/>
</dbReference>
<proteinExistence type="predicted"/>
<evidence type="ECO:0000313" key="1">
    <source>
        <dbReference type="EMBL" id="MDI1431503.1"/>
    </source>
</evidence>
<reference evidence="1 2" key="1">
    <citation type="submission" date="2023-04" db="EMBL/GenBank/DDBJ databases">
        <title>The genome sequence of Polyangium sorediatum DSM14670.</title>
        <authorList>
            <person name="Zhang X."/>
        </authorList>
    </citation>
    <scope>NUCLEOTIDE SEQUENCE [LARGE SCALE GENOMIC DNA]</scope>
    <source>
        <strain evidence="1 2">DSM 14670</strain>
    </source>
</reference>
<accession>A0ABT6NT97</accession>
<name>A0ABT6NT97_9BACT</name>
<sequence>MDVKRFVDARLLAFRDRTGMWGSNEAVELQALQLLEFEARSISEIAVNKNPRLVLDLYVGEVRARFSRAETLPLHDLVSAGEFGKALYDVCSAVRLRVDKVVGRHASVLARPERQDNLRPMSTNRLSVCLSSESTRGGSLPLKTAVQTMSGLRALFVSAARMEDQPAPSHLVPRKRDMEFGDACRLGQTELGSFVINIEIPSATLEFGMASSFSSRVMRRIMHGLCIVAETRKSEQLVHSYSDGMNANMLEAMLELKPDDPQLMLDFSSHFGSQGQSLPGIAPVRVAPPQFEIMEEGARQLRALSETREEPYKGRVRTLVSNTGQVNIDVDDGGRGFQLRAYLSPLDYRKAVRAHDVGKHVIIVGKKSLHGSQRWIDDVVRFDVVD</sequence>
<evidence type="ECO:0000313" key="2">
    <source>
        <dbReference type="Proteomes" id="UP001160301"/>
    </source>
</evidence>
<comment type="caution">
    <text evidence="1">The sequence shown here is derived from an EMBL/GenBank/DDBJ whole genome shotgun (WGS) entry which is preliminary data.</text>
</comment>
<gene>
    <name evidence="1" type="ORF">QHF89_18555</name>
</gene>
<dbReference type="RefSeq" id="WP_136969095.1">
    <property type="nucleotide sequence ID" value="NZ_JARZHI010000015.1"/>
</dbReference>
<keyword evidence="2" id="KW-1185">Reference proteome</keyword>
<organism evidence="1 2">
    <name type="scientific">Polyangium sorediatum</name>
    <dbReference type="NCBI Taxonomy" id="889274"/>
    <lineage>
        <taxon>Bacteria</taxon>
        <taxon>Pseudomonadati</taxon>
        <taxon>Myxococcota</taxon>
        <taxon>Polyangia</taxon>
        <taxon>Polyangiales</taxon>
        <taxon>Polyangiaceae</taxon>
        <taxon>Polyangium</taxon>
    </lineage>
</organism>